<dbReference type="EMBL" id="ATBP01002413">
    <property type="protein sequence ID" value="ETR65884.1"/>
    <property type="molecule type" value="Genomic_DNA"/>
</dbReference>
<evidence type="ECO:0000313" key="2">
    <source>
        <dbReference type="Proteomes" id="UP000189670"/>
    </source>
</evidence>
<evidence type="ECO:0000313" key="1">
    <source>
        <dbReference type="EMBL" id="ETR65884.1"/>
    </source>
</evidence>
<organism evidence="1 2">
    <name type="scientific">Candidatus Magnetoglobus multicellularis str. Araruama</name>
    <dbReference type="NCBI Taxonomy" id="890399"/>
    <lineage>
        <taxon>Bacteria</taxon>
        <taxon>Pseudomonadati</taxon>
        <taxon>Thermodesulfobacteriota</taxon>
        <taxon>Desulfobacteria</taxon>
        <taxon>Desulfobacterales</taxon>
        <taxon>Desulfobacteraceae</taxon>
        <taxon>Candidatus Magnetoglobus</taxon>
    </lineage>
</organism>
<protein>
    <submittedName>
        <fullName evidence="1">Uncharacterized protein</fullName>
    </submittedName>
</protein>
<comment type="caution">
    <text evidence="1">The sequence shown here is derived from an EMBL/GenBank/DDBJ whole genome shotgun (WGS) entry which is preliminary data.</text>
</comment>
<accession>A0A1V1NTI4</accession>
<name>A0A1V1NTI4_9BACT</name>
<dbReference type="Proteomes" id="UP000189670">
    <property type="component" value="Unassembled WGS sequence"/>
</dbReference>
<dbReference type="AlphaFoldDB" id="A0A1V1NTI4"/>
<gene>
    <name evidence="1" type="ORF">OMM_05883</name>
</gene>
<proteinExistence type="predicted"/>
<reference evidence="2" key="1">
    <citation type="submission" date="2012-11" db="EMBL/GenBank/DDBJ databases">
        <authorList>
            <person name="Lucero-Rivera Y.E."/>
            <person name="Tovar-Ramirez D."/>
        </authorList>
    </citation>
    <scope>NUCLEOTIDE SEQUENCE [LARGE SCALE GENOMIC DNA]</scope>
    <source>
        <strain evidence="2">Araruama</strain>
    </source>
</reference>
<sequence length="336" mass="37332">MPADAITAGAYWRINNSPWYMSGDTASGISVGQYTLEFIEISGWQRPNNQIISVESAQTTYASAAYAPETGNATVAIYPQSAVDSGALWRIDSGLWQNSGDIVSNLRAGEHQLTFKTISGWITPQMQTIYVSHNQTYHTSGTYNQQRFTVNISGNGAIEINGYAYSLPFQDVYYSGTSLSVKAIPENTFESWSGSIESSQNPLSFQINSDLNITASFELSEHIDMFLSEGWHMISLPVIPESKELADIFPGVSVAYAFDQSYQAVTQLEPGRGYWIKVPYSRTYTLKGLAFKCNRLRLSKGWHLLGGINASVMPQPADKISVVYGFDRSYFCYRCF</sequence>